<organism evidence="3 4">
    <name type="scientific">Fusibacter paucivorans</name>
    <dbReference type="NCBI Taxonomy" id="76009"/>
    <lineage>
        <taxon>Bacteria</taxon>
        <taxon>Bacillati</taxon>
        <taxon>Bacillota</taxon>
        <taxon>Clostridia</taxon>
        <taxon>Eubacteriales</taxon>
        <taxon>Eubacteriales Family XII. Incertae Sedis</taxon>
        <taxon>Fusibacter</taxon>
    </lineage>
</organism>
<dbReference type="SUPFAM" id="SSF53474">
    <property type="entry name" value="alpha/beta-Hydrolases"/>
    <property type="match status" value="1"/>
</dbReference>
<accession>A0ABS5PV64</accession>
<evidence type="ECO:0000313" key="4">
    <source>
        <dbReference type="Proteomes" id="UP000746471"/>
    </source>
</evidence>
<proteinExistence type="predicted"/>
<evidence type="ECO:0000313" key="3">
    <source>
        <dbReference type="EMBL" id="MBS7527987.1"/>
    </source>
</evidence>
<reference evidence="3 4" key="1">
    <citation type="submission" date="2021-05" db="EMBL/GenBank/DDBJ databases">
        <title>Fusibacter ferrireducens sp. nov., an anaerobic, sulfur- and Fe-reducing bacterium isolated from the mangrove sediment.</title>
        <authorList>
            <person name="Qiu D."/>
        </authorList>
    </citation>
    <scope>NUCLEOTIDE SEQUENCE [LARGE SCALE GENOMIC DNA]</scope>
    <source>
        <strain evidence="3 4">DSM 12116</strain>
    </source>
</reference>
<evidence type="ECO:0000259" key="2">
    <source>
        <dbReference type="Pfam" id="PF00561"/>
    </source>
</evidence>
<dbReference type="InterPro" id="IPR029058">
    <property type="entry name" value="AB_hydrolase_fold"/>
</dbReference>
<name>A0ABS5PV64_9FIRM</name>
<evidence type="ECO:0000256" key="1">
    <source>
        <dbReference type="ARBA" id="ARBA00022801"/>
    </source>
</evidence>
<sequence length="273" mass="30857">MAYFATEDFTKLYYEVVGAGDPLVFIHGWSCSTKTFAPVVKELRKQYQCISYDHRGHGASSAPKGGFTIDQLGRDLNALLDYLGLEKVVLIGHSMGAATIYSYVKQFGCDRLKKVVLMDMSPKLVNEGDWDAGLLCGAYKMSDYLSDMELMSMSLSDFMWRFWKLVLPDFGALPEELKELVAPGLVGVNDHQALICFWNSMMYNDYREDIKAITVPVSYFLPDNPLYSIKTAEFIKANASAPVEIVTFENSTHMIQEEHVEKTIAEIDRFVKM</sequence>
<dbReference type="PANTHER" id="PTHR43798:SF31">
    <property type="entry name" value="AB HYDROLASE SUPERFAMILY PROTEIN YCLE"/>
    <property type="match status" value="1"/>
</dbReference>
<dbReference type="Pfam" id="PF00561">
    <property type="entry name" value="Abhydrolase_1"/>
    <property type="match status" value="1"/>
</dbReference>
<dbReference type="Gene3D" id="3.40.50.1820">
    <property type="entry name" value="alpha/beta hydrolase"/>
    <property type="match status" value="1"/>
</dbReference>
<keyword evidence="3" id="KW-0808">Transferase</keyword>
<dbReference type="GO" id="GO:0016740">
    <property type="term" value="F:transferase activity"/>
    <property type="evidence" value="ECO:0007669"/>
    <property type="project" value="UniProtKB-KW"/>
</dbReference>
<protein>
    <submittedName>
        <fullName evidence="3">Alpha/beta hydrolase</fullName>
    </submittedName>
</protein>
<dbReference type="EMBL" id="JAHBCL010000029">
    <property type="protein sequence ID" value="MBS7527987.1"/>
    <property type="molecule type" value="Genomic_DNA"/>
</dbReference>
<dbReference type="Proteomes" id="UP000746471">
    <property type="component" value="Unassembled WGS sequence"/>
</dbReference>
<dbReference type="GO" id="GO:0016787">
    <property type="term" value="F:hydrolase activity"/>
    <property type="evidence" value="ECO:0007669"/>
    <property type="project" value="UniProtKB-KW"/>
</dbReference>
<keyword evidence="1 3" id="KW-0378">Hydrolase</keyword>
<keyword evidence="4" id="KW-1185">Reference proteome</keyword>
<dbReference type="InterPro" id="IPR000073">
    <property type="entry name" value="AB_hydrolase_1"/>
</dbReference>
<comment type="caution">
    <text evidence="3">The sequence shown here is derived from an EMBL/GenBank/DDBJ whole genome shotgun (WGS) entry which is preliminary data.</text>
</comment>
<dbReference type="RefSeq" id="WP_213237849.1">
    <property type="nucleotide sequence ID" value="NZ_JAHBCL010000029.1"/>
</dbReference>
<dbReference type="InterPro" id="IPR050266">
    <property type="entry name" value="AB_hydrolase_sf"/>
</dbReference>
<gene>
    <name evidence="3" type="ORF">KHM83_14980</name>
</gene>
<dbReference type="PANTHER" id="PTHR43798">
    <property type="entry name" value="MONOACYLGLYCEROL LIPASE"/>
    <property type="match status" value="1"/>
</dbReference>
<feature type="domain" description="AB hydrolase-1" evidence="2">
    <location>
        <begin position="22"/>
        <end position="120"/>
    </location>
</feature>